<feature type="transmembrane region" description="Helical" evidence="1">
    <location>
        <begin position="348"/>
        <end position="367"/>
    </location>
</feature>
<evidence type="ECO:0000313" key="4">
    <source>
        <dbReference type="Proteomes" id="UP000177740"/>
    </source>
</evidence>
<dbReference type="EMBL" id="MHMM01000019">
    <property type="protein sequence ID" value="OGZ26609.1"/>
    <property type="molecule type" value="Genomic_DNA"/>
</dbReference>
<accession>A0A1G2ELG2</accession>
<organism evidence="3 4">
    <name type="scientific">Candidatus Nealsonbacteria bacterium RIFOXYB1_FULL_40_15</name>
    <dbReference type="NCBI Taxonomy" id="1801677"/>
    <lineage>
        <taxon>Bacteria</taxon>
        <taxon>Candidatus Nealsoniibacteriota</taxon>
    </lineage>
</organism>
<feature type="transmembrane region" description="Helical" evidence="1">
    <location>
        <begin position="272"/>
        <end position="305"/>
    </location>
</feature>
<keyword evidence="2" id="KW-0732">Signal</keyword>
<protein>
    <recommendedName>
        <fullName evidence="5">Type IV secretion system protein</fullName>
    </recommendedName>
</protein>
<dbReference type="STRING" id="1801677.A2365_00330"/>
<feature type="transmembrane region" description="Helical" evidence="1">
    <location>
        <begin position="183"/>
        <end position="201"/>
    </location>
</feature>
<proteinExistence type="predicted"/>
<feature type="transmembrane region" description="Helical" evidence="1">
    <location>
        <begin position="408"/>
        <end position="430"/>
    </location>
</feature>
<comment type="caution">
    <text evidence="3">The sequence shown here is derived from an EMBL/GenBank/DDBJ whole genome shotgun (WGS) entry which is preliminary data.</text>
</comment>
<feature type="transmembrane region" description="Helical" evidence="1">
    <location>
        <begin position="240"/>
        <end position="260"/>
    </location>
</feature>
<dbReference type="Proteomes" id="UP000177740">
    <property type="component" value="Unassembled WGS sequence"/>
</dbReference>
<feature type="transmembrane region" description="Helical" evidence="1">
    <location>
        <begin position="379"/>
        <end position="401"/>
    </location>
</feature>
<name>A0A1G2ELG2_9BACT</name>
<evidence type="ECO:0000256" key="1">
    <source>
        <dbReference type="SAM" id="Phobius"/>
    </source>
</evidence>
<reference evidence="3 4" key="1">
    <citation type="journal article" date="2016" name="Nat. Commun.">
        <title>Thousands of microbial genomes shed light on interconnected biogeochemical processes in an aquifer system.</title>
        <authorList>
            <person name="Anantharaman K."/>
            <person name="Brown C.T."/>
            <person name="Hug L.A."/>
            <person name="Sharon I."/>
            <person name="Castelle C.J."/>
            <person name="Probst A.J."/>
            <person name="Thomas B.C."/>
            <person name="Singh A."/>
            <person name="Wilkins M.J."/>
            <person name="Karaoz U."/>
            <person name="Brodie E.L."/>
            <person name="Williams K.H."/>
            <person name="Hubbard S.S."/>
            <person name="Banfield J.F."/>
        </authorList>
    </citation>
    <scope>NUCLEOTIDE SEQUENCE [LARGE SCALE GENOMIC DNA]</scope>
</reference>
<sequence>MFKRLLVSLSLFLVLFLNTAPFFPSHAQSPAGNPFTTGNETWYTQSFPTWFVKVFDDTNPTEIFGERYTAAQVQWVVFSLASMVLSPINGIVRCAFTLDLTQCKQAIDDAGSGYVAYLPKQEKQANRSYFEVISSRNDLSGIGYVKNLMGKFNPIPAAYAQNEGFGYRSMGIIRDLWQAIRDFAFGLVVIVALYYSFMIMLRQKISPQAVISIETAIPKLIITILLVTFSYAIAGFLIDLMYVAGGLVAFLIPRLLGASASSVTGDVYWQFFVASTGAIGAVAFFFYYFLLFVLASFVSLVALATSGPANAILSLFLGVVGLFVLLGIVIVLFINLFKVLFMMIKTVANIYISIIFAPLQLAFSGVAKSSSPVGWIMNLVANLAVFPLMLVFLILGMYFLLLSFQMSGTTIGTGLAQLLNPIALLAGISIKQSGAVLSWSPPFLGYGWDGFIFIGISFTLISALPKAAEMAKSAIMKGTMDFESGIGESMKMVPRGISGAVNIGKVGKEGWGQLQSLLGLLAATKAVKKAVPGNATNEAGGSLPQQNPQT</sequence>
<evidence type="ECO:0000313" key="3">
    <source>
        <dbReference type="EMBL" id="OGZ26609.1"/>
    </source>
</evidence>
<feature type="transmembrane region" description="Helical" evidence="1">
    <location>
        <begin position="450"/>
        <end position="468"/>
    </location>
</feature>
<gene>
    <name evidence="3" type="ORF">A2365_00330</name>
</gene>
<feature type="signal peptide" evidence="2">
    <location>
        <begin position="1"/>
        <end position="27"/>
    </location>
</feature>
<feature type="transmembrane region" description="Helical" evidence="1">
    <location>
        <begin position="311"/>
        <end position="336"/>
    </location>
</feature>
<evidence type="ECO:0008006" key="5">
    <source>
        <dbReference type="Google" id="ProtNLM"/>
    </source>
</evidence>
<evidence type="ECO:0000256" key="2">
    <source>
        <dbReference type="SAM" id="SignalP"/>
    </source>
</evidence>
<keyword evidence="1" id="KW-1133">Transmembrane helix</keyword>
<keyword evidence="1" id="KW-0812">Transmembrane</keyword>
<feature type="chain" id="PRO_5009582756" description="Type IV secretion system protein" evidence="2">
    <location>
        <begin position="28"/>
        <end position="550"/>
    </location>
</feature>
<dbReference type="AlphaFoldDB" id="A0A1G2ELG2"/>
<keyword evidence="1" id="KW-0472">Membrane</keyword>
<feature type="transmembrane region" description="Helical" evidence="1">
    <location>
        <begin position="213"/>
        <end position="234"/>
    </location>
</feature>